<name>A0A066V688_TILAU</name>
<evidence type="ECO:0000313" key="2">
    <source>
        <dbReference type="Proteomes" id="UP000027361"/>
    </source>
</evidence>
<dbReference type="InParanoid" id="A0A066V688"/>
<protein>
    <submittedName>
        <fullName evidence="1">Uncharacterized protein</fullName>
    </submittedName>
</protein>
<gene>
    <name evidence="1" type="ORF">K437DRAFT_47454</name>
</gene>
<proteinExistence type="predicted"/>
<accession>A0A066V688</accession>
<dbReference type="GeneID" id="25267519"/>
<dbReference type="EMBL" id="JMSN01000152">
    <property type="protein sequence ID" value="KDN36976.1"/>
    <property type="molecule type" value="Genomic_DNA"/>
</dbReference>
<sequence length="74" mass="8462">MRDLYRQFAIASSRLFRLGWLNSQVIMRSSLAVYHPTSAPLPAFADLYQQPVHSSQLIRHLCGEITKAKSSMRI</sequence>
<organism evidence="1 2">
    <name type="scientific">Tilletiaria anomala (strain ATCC 24038 / CBS 436.72 / UBC 951)</name>
    <dbReference type="NCBI Taxonomy" id="1037660"/>
    <lineage>
        <taxon>Eukaryota</taxon>
        <taxon>Fungi</taxon>
        <taxon>Dikarya</taxon>
        <taxon>Basidiomycota</taxon>
        <taxon>Ustilaginomycotina</taxon>
        <taxon>Exobasidiomycetes</taxon>
        <taxon>Georgefischeriales</taxon>
        <taxon>Tilletiariaceae</taxon>
        <taxon>Tilletiaria</taxon>
    </lineage>
</organism>
<dbReference type="RefSeq" id="XP_013240216.1">
    <property type="nucleotide sequence ID" value="XM_013384762.1"/>
</dbReference>
<dbReference type="AlphaFoldDB" id="A0A066V688"/>
<evidence type="ECO:0000313" key="1">
    <source>
        <dbReference type="EMBL" id="KDN36976.1"/>
    </source>
</evidence>
<dbReference type="Proteomes" id="UP000027361">
    <property type="component" value="Unassembled WGS sequence"/>
</dbReference>
<comment type="caution">
    <text evidence="1">The sequence shown here is derived from an EMBL/GenBank/DDBJ whole genome shotgun (WGS) entry which is preliminary data.</text>
</comment>
<reference evidence="1 2" key="1">
    <citation type="submission" date="2014-05" db="EMBL/GenBank/DDBJ databases">
        <title>Draft genome sequence of a rare smut relative, Tilletiaria anomala UBC 951.</title>
        <authorList>
            <consortium name="DOE Joint Genome Institute"/>
            <person name="Toome M."/>
            <person name="Kuo A."/>
            <person name="Henrissat B."/>
            <person name="Lipzen A."/>
            <person name="Tritt A."/>
            <person name="Yoshinaga Y."/>
            <person name="Zane M."/>
            <person name="Barry K."/>
            <person name="Grigoriev I.V."/>
            <person name="Spatafora J.W."/>
            <person name="Aimea M.C."/>
        </authorList>
    </citation>
    <scope>NUCLEOTIDE SEQUENCE [LARGE SCALE GENOMIC DNA]</scope>
    <source>
        <strain evidence="1 2">UBC 951</strain>
    </source>
</reference>
<dbReference type="HOGENOM" id="CLU_2689544_0_0_1"/>
<keyword evidence="2" id="KW-1185">Reference proteome</keyword>